<comment type="similarity">
    <text evidence="1 5">Belongs to the tRNA nucleotidyltransferase/poly(A) polymerase family.</text>
</comment>
<dbReference type="SUPFAM" id="SSF81301">
    <property type="entry name" value="Nucleotidyltransferase"/>
    <property type="match status" value="1"/>
</dbReference>
<dbReference type="InterPro" id="IPR032828">
    <property type="entry name" value="PolyA_RNA-bd"/>
</dbReference>
<dbReference type="CDD" id="cd05398">
    <property type="entry name" value="NT_ClassII-CCAase"/>
    <property type="match status" value="1"/>
</dbReference>
<dbReference type="GO" id="GO:0052929">
    <property type="term" value="F:ATP:3'-cytidine-cytidine-tRNA adenylyltransferase activity"/>
    <property type="evidence" value="ECO:0007669"/>
    <property type="project" value="TreeGrafter"/>
</dbReference>
<dbReference type="GO" id="GO:0005739">
    <property type="term" value="C:mitochondrion"/>
    <property type="evidence" value="ECO:0007669"/>
    <property type="project" value="UniProtKB-ARBA"/>
</dbReference>
<protein>
    <recommendedName>
        <fullName evidence="11">Poly A polymerase head domain-containing protein</fullName>
    </recommendedName>
</protein>
<dbReference type="OrthoDB" id="445712at2759"/>
<dbReference type="STRING" id="743788.S8FMQ7"/>
<dbReference type="HOGENOM" id="CLU_019592_2_1_1"/>
<evidence type="ECO:0000256" key="2">
    <source>
        <dbReference type="ARBA" id="ARBA00022679"/>
    </source>
</evidence>
<dbReference type="GO" id="GO:0003723">
    <property type="term" value="F:RNA binding"/>
    <property type="evidence" value="ECO:0007669"/>
    <property type="project" value="UniProtKB-KW"/>
</dbReference>
<reference evidence="9 10" key="1">
    <citation type="journal article" date="2012" name="Science">
        <title>The Paleozoic origin of enzymatic lignin decomposition reconstructed from 31 fungal genomes.</title>
        <authorList>
            <person name="Floudas D."/>
            <person name="Binder M."/>
            <person name="Riley R."/>
            <person name="Barry K."/>
            <person name="Blanchette R.A."/>
            <person name="Henrissat B."/>
            <person name="Martinez A.T."/>
            <person name="Otillar R."/>
            <person name="Spatafora J.W."/>
            <person name="Yadav J.S."/>
            <person name="Aerts A."/>
            <person name="Benoit I."/>
            <person name="Boyd A."/>
            <person name="Carlson A."/>
            <person name="Copeland A."/>
            <person name="Coutinho P.M."/>
            <person name="de Vries R.P."/>
            <person name="Ferreira P."/>
            <person name="Findley K."/>
            <person name="Foster B."/>
            <person name="Gaskell J."/>
            <person name="Glotzer D."/>
            <person name="Gorecki P."/>
            <person name="Heitman J."/>
            <person name="Hesse C."/>
            <person name="Hori C."/>
            <person name="Igarashi K."/>
            <person name="Jurgens J.A."/>
            <person name="Kallen N."/>
            <person name="Kersten P."/>
            <person name="Kohler A."/>
            <person name="Kuees U."/>
            <person name="Kumar T.K.A."/>
            <person name="Kuo A."/>
            <person name="LaButti K."/>
            <person name="Larrondo L.F."/>
            <person name="Lindquist E."/>
            <person name="Ling A."/>
            <person name="Lombard V."/>
            <person name="Lucas S."/>
            <person name="Lundell T."/>
            <person name="Martin R."/>
            <person name="McLaughlin D.J."/>
            <person name="Morgenstern I."/>
            <person name="Morin E."/>
            <person name="Murat C."/>
            <person name="Nagy L.G."/>
            <person name="Nolan M."/>
            <person name="Ohm R.A."/>
            <person name="Patyshakuliyeva A."/>
            <person name="Rokas A."/>
            <person name="Ruiz-Duenas F.J."/>
            <person name="Sabat G."/>
            <person name="Salamov A."/>
            <person name="Samejima M."/>
            <person name="Schmutz J."/>
            <person name="Slot J.C."/>
            <person name="St John F."/>
            <person name="Stenlid J."/>
            <person name="Sun H."/>
            <person name="Sun S."/>
            <person name="Syed K."/>
            <person name="Tsang A."/>
            <person name="Wiebenga A."/>
            <person name="Young D."/>
            <person name="Pisabarro A."/>
            <person name="Eastwood D.C."/>
            <person name="Martin F."/>
            <person name="Cullen D."/>
            <person name="Grigoriev I.V."/>
            <person name="Hibbett D.S."/>
        </authorList>
    </citation>
    <scope>NUCLEOTIDE SEQUENCE</scope>
    <source>
        <strain evidence="10">FP-58527</strain>
    </source>
</reference>
<dbReference type="Pfam" id="PF12627">
    <property type="entry name" value="PolyA_pol_RNAbd"/>
    <property type="match status" value="1"/>
</dbReference>
<organism evidence="9 10">
    <name type="scientific">Fomitopsis schrenkii</name>
    <name type="common">Brown rot fungus</name>
    <dbReference type="NCBI Taxonomy" id="2126942"/>
    <lineage>
        <taxon>Eukaryota</taxon>
        <taxon>Fungi</taxon>
        <taxon>Dikarya</taxon>
        <taxon>Basidiomycota</taxon>
        <taxon>Agaricomycotina</taxon>
        <taxon>Agaricomycetes</taxon>
        <taxon>Polyporales</taxon>
        <taxon>Fomitopsis</taxon>
    </lineage>
</organism>
<keyword evidence="2 5" id="KW-0808">Transferase</keyword>
<feature type="region of interest" description="Disordered" evidence="6">
    <location>
        <begin position="520"/>
        <end position="539"/>
    </location>
</feature>
<dbReference type="GO" id="GO:0052927">
    <property type="term" value="F:CC tRNA cytidylyltransferase activity"/>
    <property type="evidence" value="ECO:0007669"/>
    <property type="project" value="TreeGrafter"/>
</dbReference>
<dbReference type="InterPro" id="IPR043519">
    <property type="entry name" value="NT_sf"/>
</dbReference>
<feature type="domain" description="Poly A polymerase head" evidence="7">
    <location>
        <begin position="33"/>
        <end position="173"/>
    </location>
</feature>
<name>S8FMQ7_FOMSC</name>
<gene>
    <name evidence="9" type="ORF">FOMPIDRAFT_1124146</name>
</gene>
<dbReference type="GO" id="GO:0000166">
    <property type="term" value="F:nucleotide binding"/>
    <property type="evidence" value="ECO:0007669"/>
    <property type="project" value="UniProtKB-KW"/>
</dbReference>
<evidence type="ECO:0000259" key="7">
    <source>
        <dbReference type="Pfam" id="PF01743"/>
    </source>
</evidence>
<evidence type="ECO:0000259" key="8">
    <source>
        <dbReference type="Pfam" id="PF12627"/>
    </source>
</evidence>
<keyword evidence="10" id="KW-1185">Reference proteome</keyword>
<feature type="domain" description="tRNA nucleotidyltransferase/poly(A) polymerase RNA and SrmB- binding" evidence="8">
    <location>
        <begin position="222"/>
        <end position="265"/>
    </location>
</feature>
<dbReference type="GO" id="GO:0001680">
    <property type="term" value="P:tRNA 3'-terminal CCA addition"/>
    <property type="evidence" value="ECO:0007669"/>
    <property type="project" value="TreeGrafter"/>
</dbReference>
<dbReference type="eggNOG" id="KOG2159">
    <property type="taxonomic scope" value="Eukaryota"/>
</dbReference>
<keyword evidence="3" id="KW-0547">Nucleotide-binding</keyword>
<evidence type="ECO:0008006" key="11">
    <source>
        <dbReference type="Google" id="ProtNLM"/>
    </source>
</evidence>
<sequence>MKIKLTKEEDELCTLLDECTTHIKQTEGLETECRIAGGWVRDKLLGMNSNDIDVALSNMMGVTFATFFVDYCSKVKGLKVSQIAKIESNPEQSKHLETARATVLGRELDFVNLRSEEYSQDSRIPTRIEYGTPFQDAMRRDITINALFYNVHTKSVEDCTGKGLEDLKAGVIRTPMNALETFRDDPLRVLRAIRFSARFGFQLSSQVEYAAKNKEIQQALGAKISRERIGTEIDKMMRAWDPVRGLHRIEELKLYSTVFQIPEQAASTANGQPGPINRAAASASILNTLWRTDPPPTLKLSPVHPTLASHIRGKAEMGRLYLACALIPYHGLEYWDHKKKSRPLVDAVIRDGLKLGVQCHYLDGIPALFDAWDFVSPKVAALAEGQSPDDRRIIGMFLRNKLVHNPPVITWQLSLLFSLAQDIAASYWDPESRYLNERVTQYNNLVTKIEELGLDTLLSARPLLNGKEILAALELPPGPWVHAVQERVAEWRFEHPDGTKDECVAWLKAEHAAGNIEYVAAGKRPTEPESEPDAKKAKR</sequence>
<dbReference type="Gene3D" id="3.30.460.10">
    <property type="entry name" value="Beta Polymerase, domain 2"/>
    <property type="match status" value="1"/>
</dbReference>
<dbReference type="Proteomes" id="UP000015241">
    <property type="component" value="Unassembled WGS sequence"/>
</dbReference>
<dbReference type="FunCoup" id="S8FMQ7">
    <property type="interactions" value="531"/>
</dbReference>
<dbReference type="SUPFAM" id="SSF81891">
    <property type="entry name" value="Poly A polymerase C-terminal region-like"/>
    <property type="match status" value="1"/>
</dbReference>
<evidence type="ECO:0000256" key="4">
    <source>
        <dbReference type="ARBA" id="ARBA00022884"/>
    </source>
</evidence>
<accession>S8FMQ7</accession>
<dbReference type="FunFam" id="3.30.460.10:FF:000019">
    <property type="entry name" value="tRNA nucleotidyltransferase cca2"/>
    <property type="match status" value="1"/>
</dbReference>
<evidence type="ECO:0000313" key="10">
    <source>
        <dbReference type="Proteomes" id="UP000015241"/>
    </source>
</evidence>
<evidence type="ECO:0000256" key="6">
    <source>
        <dbReference type="SAM" id="MobiDB-lite"/>
    </source>
</evidence>
<dbReference type="PANTHER" id="PTHR13734">
    <property type="entry name" value="TRNA-NUCLEOTIDYLTRANSFERASE"/>
    <property type="match status" value="1"/>
</dbReference>
<dbReference type="PANTHER" id="PTHR13734:SF5">
    <property type="entry name" value="CCA TRNA NUCLEOTIDYLTRANSFERASE, MITOCHONDRIAL"/>
    <property type="match status" value="1"/>
</dbReference>
<dbReference type="EMBL" id="KE504155">
    <property type="protein sequence ID" value="EPS99599.1"/>
    <property type="molecule type" value="Genomic_DNA"/>
</dbReference>
<dbReference type="AlphaFoldDB" id="S8FMQ7"/>
<dbReference type="Pfam" id="PF01743">
    <property type="entry name" value="PolyA_pol"/>
    <property type="match status" value="1"/>
</dbReference>
<dbReference type="Gene3D" id="1.10.3090.10">
    <property type="entry name" value="cca-adding enzyme, domain 2"/>
    <property type="match status" value="1"/>
</dbReference>
<proteinExistence type="inferred from homology"/>
<keyword evidence="4 5" id="KW-0694">RNA-binding</keyword>
<evidence type="ECO:0000256" key="1">
    <source>
        <dbReference type="ARBA" id="ARBA00007265"/>
    </source>
</evidence>
<feature type="compositionally biased region" description="Basic and acidic residues" evidence="6">
    <location>
        <begin position="524"/>
        <end position="539"/>
    </location>
</feature>
<evidence type="ECO:0000256" key="3">
    <source>
        <dbReference type="ARBA" id="ARBA00022741"/>
    </source>
</evidence>
<evidence type="ECO:0000313" key="9">
    <source>
        <dbReference type="EMBL" id="EPS99599.1"/>
    </source>
</evidence>
<dbReference type="InParanoid" id="S8FMQ7"/>
<dbReference type="InterPro" id="IPR002646">
    <property type="entry name" value="PolA_pol_head_dom"/>
</dbReference>
<evidence type="ECO:0000256" key="5">
    <source>
        <dbReference type="RuleBase" id="RU003953"/>
    </source>
</evidence>